<dbReference type="InterPro" id="IPR036179">
    <property type="entry name" value="Ig-like_dom_sf"/>
</dbReference>
<evidence type="ECO:0000256" key="2">
    <source>
        <dbReference type="ARBA" id="ARBA00022729"/>
    </source>
</evidence>
<dbReference type="PROSITE" id="PS50835">
    <property type="entry name" value="IG_LIKE"/>
    <property type="match status" value="1"/>
</dbReference>
<keyword evidence="5" id="KW-1133">Transmembrane helix</keyword>
<keyword evidence="9" id="KW-1185">Reference proteome</keyword>
<name>A0A4U5UCZ8_COLLU</name>
<dbReference type="Proteomes" id="UP000298787">
    <property type="component" value="Chromosome 6"/>
</dbReference>
<dbReference type="InterPro" id="IPR007110">
    <property type="entry name" value="Ig-like_dom"/>
</dbReference>
<feature type="chain" id="PRO_5020521156" evidence="6">
    <location>
        <begin position="18"/>
        <end position="560"/>
    </location>
</feature>
<dbReference type="GO" id="GO:0016020">
    <property type="term" value="C:membrane"/>
    <property type="evidence" value="ECO:0007669"/>
    <property type="project" value="UniProtKB-SubCell"/>
</dbReference>
<keyword evidence="4" id="KW-0325">Glycoprotein</keyword>
<gene>
    <name evidence="8" type="ORF">D9C73_006480</name>
</gene>
<accession>A0A4U5UCZ8</accession>
<evidence type="ECO:0000313" key="8">
    <source>
        <dbReference type="EMBL" id="TKS72406.1"/>
    </source>
</evidence>
<feature type="domain" description="Ig-like" evidence="7">
    <location>
        <begin position="376"/>
        <end position="458"/>
    </location>
</feature>
<evidence type="ECO:0000256" key="4">
    <source>
        <dbReference type="ARBA" id="ARBA00023180"/>
    </source>
</evidence>
<dbReference type="STRING" id="240159.A0A4U5UCZ8"/>
<feature type="transmembrane region" description="Helical" evidence="5">
    <location>
        <begin position="500"/>
        <end position="524"/>
    </location>
</feature>
<evidence type="ECO:0000256" key="6">
    <source>
        <dbReference type="SAM" id="SignalP"/>
    </source>
</evidence>
<dbReference type="InterPro" id="IPR015631">
    <property type="entry name" value="CD2/SLAM_rcpt"/>
</dbReference>
<comment type="subcellular location">
    <subcellularLocation>
        <location evidence="1">Membrane</location>
    </subcellularLocation>
</comment>
<dbReference type="PANTHER" id="PTHR12080">
    <property type="entry name" value="SIGNALING LYMPHOCYTIC ACTIVATION MOLECULE"/>
    <property type="match status" value="1"/>
</dbReference>
<evidence type="ECO:0000256" key="5">
    <source>
        <dbReference type="SAM" id="Phobius"/>
    </source>
</evidence>
<keyword evidence="3 5" id="KW-0472">Membrane</keyword>
<feature type="signal peptide" evidence="6">
    <location>
        <begin position="1"/>
        <end position="17"/>
    </location>
</feature>
<proteinExistence type="predicted"/>
<dbReference type="EMBL" id="CM014083">
    <property type="protein sequence ID" value="TKS72406.1"/>
    <property type="molecule type" value="Genomic_DNA"/>
</dbReference>
<dbReference type="InterPro" id="IPR013783">
    <property type="entry name" value="Ig-like_fold"/>
</dbReference>
<keyword evidence="5" id="KW-0812">Transmembrane</keyword>
<evidence type="ECO:0000256" key="3">
    <source>
        <dbReference type="ARBA" id="ARBA00023136"/>
    </source>
</evidence>
<dbReference type="PANTHER" id="PTHR12080:SF111">
    <property type="entry name" value="IMMUNOGLOBULIN V-SET DOMAIN-CONTAINING PROTEIN"/>
    <property type="match status" value="1"/>
</dbReference>
<sequence length="560" mass="62221">MEQVLFLLVTLAGVTHAFLPAAETKCDATSNTSVLCQVHLGGTVYIQMMNNASHHQLRFKKHLPTGTISVFSLKKEKVTIEEPFRNKTTQFFINNGTLKITNVEKNHSGRYNLEVYDPRGMRVKNIDIKLDVQGKCLKLNLISQHIIKCNQEKYKYPIHEEKTSYYDTNQCYATCLDCLLKHTSVHSVFTVNIPADLKAVFLSNPNSTSSICCTILREDISCYSVQACSLLNKVEVCLEAAGSTEAEHRRDMEVVIGLLLMLLRVCHGVETPCDGRQDGAQCYGALGGTVVLQLMDSTSKISRYQLFKNRIEILDGIKNKIVSNVIADRSSFTLSNGTFRINDLSRTDGGEYTLIIFDSNGRISEPRTLQLIIQAPVSSVLLVSECLSQGEMRVSCSSEGGDSPQYSWTLDGHTLTDTQLLPGNNETNNITLRQDVSGQLTCSVKNHVSTVSKTKTISTCGFIFIDCISNGTRISQWVLEANNTLCIKTTISTMTTEDHSLLICGVRAAVVILILIGIAVYFAWKKKKYEKAEGSSVRRRVEHEENSVMMVEMGSSAYEL</sequence>
<protein>
    <submittedName>
        <fullName evidence="8">Hemicentin-2</fullName>
    </submittedName>
</protein>
<dbReference type="SUPFAM" id="SSF48726">
    <property type="entry name" value="Immunoglobulin"/>
    <property type="match status" value="3"/>
</dbReference>
<dbReference type="Gene3D" id="2.60.40.10">
    <property type="entry name" value="Immunoglobulins"/>
    <property type="match status" value="3"/>
</dbReference>
<dbReference type="AlphaFoldDB" id="A0A4U5UCZ8"/>
<keyword evidence="2 6" id="KW-0732">Signal</keyword>
<organism evidence="8 9">
    <name type="scientific">Collichthys lucidus</name>
    <name type="common">Big head croaker</name>
    <name type="synonym">Sciaena lucida</name>
    <dbReference type="NCBI Taxonomy" id="240159"/>
    <lineage>
        <taxon>Eukaryota</taxon>
        <taxon>Metazoa</taxon>
        <taxon>Chordata</taxon>
        <taxon>Craniata</taxon>
        <taxon>Vertebrata</taxon>
        <taxon>Euteleostomi</taxon>
        <taxon>Actinopterygii</taxon>
        <taxon>Neopterygii</taxon>
        <taxon>Teleostei</taxon>
        <taxon>Neoteleostei</taxon>
        <taxon>Acanthomorphata</taxon>
        <taxon>Eupercaria</taxon>
        <taxon>Sciaenidae</taxon>
        <taxon>Collichthys</taxon>
    </lineage>
</organism>
<evidence type="ECO:0000259" key="7">
    <source>
        <dbReference type="PROSITE" id="PS50835"/>
    </source>
</evidence>
<reference evidence="8 9" key="1">
    <citation type="submission" date="2019-01" db="EMBL/GenBank/DDBJ databases">
        <title>Genome Assembly of Collichthys lucidus.</title>
        <authorList>
            <person name="Cai M."/>
            <person name="Xiao S."/>
        </authorList>
    </citation>
    <scope>NUCLEOTIDE SEQUENCE [LARGE SCALE GENOMIC DNA]</scope>
    <source>
        <strain evidence="8">JT15FE1705JMU</strain>
        <tissue evidence="8">Muscle</tissue>
    </source>
</reference>
<evidence type="ECO:0000313" key="9">
    <source>
        <dbReference type="Proteomes" id="UP000298787"/>
    </source>
</evidence>
<evidence type="ECO:0000256" key="1">
    <source>
        <dbReference type="ARBA" id="ARBA00004370"/>
    </source>
</evidence>